<comment type="similarity">
    <text evidence="2 5">Belongs to the pseudouridine synthase TruB family. Type 1 subfamily.</text>
</comment>
<dbReference type="InterPro" id="IPR015225">
    <property type="entry name" value="tRNA_psdUridine_synth_fam2_C"/>
</dbReference>
<dbReference type="GO" id="GO:0160148">
    <property type="term" value="F:tRNA pseudouridine(55) synthase activity"/>
    <property type="evidence" value="ECO:0007669"/>
    <property type="project" value="UniProtKB-EC"/>
</dbReference>
<sequence length="301" mass="31558">MSATPAGPATSAGLVVVDKPAGLTSHDVVARCRRIFATRRVGHAGTLDPMATGVLVVGVERATKILGLLTAASKSYAATVRLGQTTSTEDAEGEVLQTVSAAHLTQDGIAAAVAGLRGDIAQVPSAVSAVKVDGRRAYRLVREGHAVELAARPVRIDRFEVLAVRPHDELVDLDVEVDCSSGTYIRALARDLGAALGVGGHLTALRRTRVGDFDLAAARTLDDLGERPGLSWTLDEACLRMFPRRDLTAEEAAATANGRALSPAGIDGVYAACDADGRVVALLRDERDRTRSVVVIRPSTL</sequence>
<evidence type="ECO:0000256" key="2">
    <source>
        <dbReference type="ARBA" id="ARBA00005642"/>
    </source>
</evidence>
<comment type="catalytic activity">
    <reaction evidence="1 5">
        <text>uridine(55) in tRNA = pseudouridine(55) in tRNA</text>
        <dbReference type="Rhea" id="RHEA:42532"/>
        <dbReference type="Rhea" id="RHEA-COMP:10101"/>
        <dbReference type="Rhea" id="RHEA-COMP:10102"/>
        <dbReference type="ChEBI" id="CHEBI:65314"/>
        <dbReference type="ChEBI" id="CHEBI:65315"/>
        <dbReference type="EC" id="5.4.99.25"/>
    </reaction>
</comment>
<gene>
    <name evidence="5 6" type="primary">truB</name>
    <name evidence="6" type="ORF">MPRM_22330</name>
</gene>
<keyword evidence="4 5" id="KW-0413">Isomerase</keyword>
<dbReference type="SUPFAM" id="SSF55120">
    <property type="entry name" value="Pseudouridine synthase"/>
    <property type="match status" value="1"/>
</dbReference>
<dbReference type="Gene3D" id="3.30.2350.10">
    <property type="entry name" value="Pseudouridine synthase"/>
    <property type="match status" value="1"/>
</dbReference>
<evidence type="ECO:0000256" key="5">
    <source>
        <dbReference type="HAMAP-Rule" id="MF_01080"/>
    </source>
</evidence>
<dbReference type="InterPro" id="IPR015947">
    <property type="entry name" value="PUA-like_sf"/>
</dbReference>
<dbReference type="OrthoDB" id="9802309at2"/>
<dbReference type="InterPro" id="IPR036974">
    <property type="entry name" value="PUA_sf"/>
</dbReference>
<dbReference type="EC" id="5.4.99.25" evidence="5"/>
<dbReference type="InterPro" id="IPR032819">
    <property type="entry name" value="TruB_C"/>
</dbReference>
<dbReference type="PANTHER" id="PTHR13767:SF2">
    <property type="entry name" value="PSEUDOURIDYLATE SYNTHASE TRUB1"/>
    <property type="match status" value="1"/>
</dbReference>
<dbReference type="PANTHER" id="PTHR13767">
    <property type="entry name" value="TRNA-PSEUDOURIDINE SYNTHASE"/>
    <property type="match status" value="1"/>
</dbReference>
<dbReference type="FunFam" id="3.30.2350.10:FF:000011">
    <property type="entry name" value="tRNA pseudouridine synthase B"/>
    <property type="match status" value="1"/>
</dbReference>
<dbReference type="Pfam" id="PF01509">
    <property type="entry name" value="TruB_N"/>
    <property type="match status" value="1"/>
</dbReference>
<reference evidence="6 7" key="1">
    <citation type="journal article" date="2019" name="Emerg. Microbes Infect.">
        <title>Comprehensive subspecies identification of 175 nontuberculous mycobacteria species based on 7547 genomic profiles.</title>
        <authorList>
            <person name="Matsumoto Y."/>
            <person name="Kinjo T."/>
            <person name="Motooka D."/>
            <person name="Nabeya D."/>
            <person name="Jung N."/>
            <person name="Uechi K."/>
            <person name="Horii T."/>
            <person name="Iida T."/>
            <person name="Fujita J."/>
            <person name="Nakamura S."/>
        </authorList>
    </citation>
    <scope>NUCLEOTIDE SEQUENCE [LARGE SCALE GENOMIC DNA]</scope>
    <source>
        <strain evidence="6 7">JCM 14742</strain>
    </source>
</reference>
<dbReference type="Gene3D" id="2.30.130.10">
    <property type="entry name" value="PUA domain"/>
    <property type="match status" value="1"/>
</dbReference>
<dbReference type="SUPFAM" id="SSF88697">
    <property type="entry name" value="PUA domain-like"/>
    <property type="match status" value="1"/>
</dbReference>
<keyword evidence="3 5" id="KW-0819">tRNA processing</keyword>
<dbReference type="Pfam" id="PF09142">
    <property type="entry name" value="TruB_C"/>
    <property type="match status" value="1"/>
</dbReference>
<dbReference type="NCBIfam" id="TIGR00431">
    <property type="entry name" value="TruB"/>
    <property type="match status" value="1"/>
</dbReference>
<dbReference type="EMBL" id="AP022614">
    <property type="protein sequence ID" value="BBZ44952.1"/>
    <property type="molecule type" value="Genomic_DNA"/>
</dbReference>
<evidence type="ECO:0000256" key="3">
    <source>
        <dbReference type="ARBA" id="ARBA00022694"/>
    </source>
</evidence>
<evidence type="ECO:0000256" key="4">
    <source>
        <dbReference type="ARBA" id="ARBA00023235"/>
    </source>
</evidence>
<dbReference type="GO" id="GO:0031119">
    <property type="term" value="P:tRNA pseudouridine synthesis"/>
    <property type="evidence" value="ECO:0007669"/>
    <property type="project" value="UniProtKB-UniRule"/>
</dbReference>
<dbReference type="GO" id="GO:1990481">
    <property type="term" value="P:mRNA pseudouridine synthesis"/>
    <property type="evidence" value="ECO:0007669"/>
    <property type="project" value="TreeGrafter"/>
</dbReference>
<evidence type="ECO:0000313" key="6">
    <source>
        <dbReference type="EMBL" id="BBZ44952.1"/>
    </source>
</evidence>
<evidence type="ECO:0000313" key="7">
    <source>
        <dbReference type="Proteomes" id="UP000467105"/>
    </source>
</evidence>
<feature type="active site" description="Nucleophile" evidence="5">
    <location>
        <position position="48"/>
    </location>
</feature>
<name>A0A7I7YUN3_9MYCO</name>
<dbReference type="CDD" id="cd02573">
    <property type="entry name" value="PseudoU_synth_EcTruB"/>
    <property type="match status" value="1"/>
</dbReference>
<dbReference type="InterPro" id="IPR014780">
    <property type="entry name" value="tRNA_psdUridine_synth_TruB"/>
</dbReference>
<keyword evidence="7" id="KW-1185">Reference proteome</keyword>
<dbReference type="GO" id="GO:0003723">
    <property type="term" value="F:RNA binding"/>
    <property type="evidence" value="ECO:0007669"/>
    <property type="project" value="InterPro"/>
</dbReference>
<dbReference type="HAMAP" id="MF_01080">
    <property type="entry name" value="TruB_bact"/>
    <property type="match status" value="1"/>
</dbReference>
<dbReference type="Proteomes" id="UP000467105">
    <property type="component" value="Chromosome"/>
</dbReference>
<proteinExistence type="inferred from homology"/>
<dbReference type="InterPro" id="IPR020103">
    <property type="entry name" value="PsdUridine_synth_cat_dom_sf"/>
</dbReference>
<comment type="function">
    <text evidence="5">Responsible for synthesis of pseudouridine from uracil-55 in the psi GC loop of transfer RNAs.</text>
</comment>
<dbReference type="InterPro" id="IPR002501">
    <property type="entry name" value="PsdUridine_synth_N"/>
</dbReference>
<dbReference type="AlphaFoldDB" id="A0A7I7YUN3"/>
<protein>
    <recommendedName>
        <fullName evidence="5">tRNA pseudouridine synthase B</fullName>
        <ecNumber evidence="5">5.4.99.25</ecNumber>
    </recommendedName>
    <alternativeName>
        <fullName evidence="5">tRNA pseudouridine(55) synthase</fullName>
        <shortName evidence="5">Psi55 synthase</shortName>
    </alternativeName>
    <alternativeName>
        <fullName evidence="5">tRNA pseudouridylate synthase</fullName>
    </alternativeName>
    <alternativeName>
        <fullName evidence="5">tRNA-uridine isomerase</fullName>
    </alternativeName>
</protein>
<dbReference type="Pfam" id="PF16198">
    <property type="entry name" value="TruB_C_2"/>
    <property type="match status" value="1"/>
</dbReference>
<dbReference type="RefSeq" id="WP_085267414.1">
    <property type="nucleotide sequence ID" value="NZ_AP022614.1"/>
</dbReference>
<accession>A0A7I7YUN3</accession>
<evidence type="ECO:0000256" key="1">
    <source>
        <dbReference type="ARBA" id="ARBA00000385"/>
    </source>
</evidence>
<organism evidence="6 7">
    <name type="scientific">Mycobacterium parmense</name>
    <dbReference type="NCBI Taxonomy" id="185642"/>
    <lineage>
        <taxon>Bacteria</taxon>
        <taxon>Bacillati</taxon>
        <taxon>Actinomycetota</taxon>
        <taxon>Actinomycetes</taxon>
        <taxon>Mycobacteriales</taxon>
        <taxon>Mycobacteriaceae</taxon>
        <taxon>Mycobacterium</taxon>
        <taxon>Mycobacterium simiae complex</taxon>
    </lineage>
</organism>